<dbReference type="InterPro" id="IPR057993">
    <property type="entry name" value="HD-Zip_IV_C"/>
</dbReference>
<reference evidence="8 9" key="1">
    <citation type="journal article" date="2009" name="Nat. Genet.">
        <title>The genome of the cucumber, Cucumis sativus L.</title>
        <authorList>
            <person name="Huang S."/>
            <person name="Li R."/>
            <person name="Zhang Z."/>
            <person name="Li L."/>
            <person name="Gu X."/>
            <person name="Fan W."/>
            <person name="Lucas W.J."/>
            <person name="Wang X."/>
            <person name="Xie B."/>
            <person name="Ni P."/>
            <person name="Ren Y."/>
            <person name="Zhu H."/>
            <person name="Li J."/>
            <person name="Lin K."/>
            <person name="Jin W."/>
            <person name="Fei Z."/>
            <person name="Li G."/>
            <person name="Staub J."/>
            <person name="Kilian A."/>
            <person name="van der Vossen E.A."/>
            <person name="Wu Y."/>
            <person name="Guo J."/>
            <person name="He J."/>
            <person name="Jia Z."/>
            <person name="Ren Y."/>
            <person name="Tian G."/>
            <person name="Lu Y."/>
            <person name="Ruan J."/>
            <person name="Qian W."/>
            <person name="Wang M."/>
            <person name="Huang Q."/>
            <person name="Li B."/>
            <person name="Xuan Z."/>
            <person name="Cao J."/>
            <person name="Asan"/>
            <person name="Wu Z."/>
            <person name="Zhang J."/>
            <person name="Cai Q."/>
            <person name="Bai Y."/>
            <person name="Zhao B."/>
            <person name="Han Y."/>
            <person name="Li Y."/>
            <person name="Li X."/>
            <person name="Wang S."/>
            <person name="Shi Q."/>
            <person name="Liu S."/>
            <person name="Cho W.K."/>
            <person name="Kim J.Y."/>
            <person name="Xu Y."/>
            <person name="Heller-Uszynska K."/>
            <person name="Miao H."/>
            <person name="Cheng Z."/>
            <person name="Zhang S."/>
            <person name="Wu J."/>
            <person name="Yang Y."/>
            <person name="Kang H."/>
            <person name="Li M."/>
            <person name="Liang H."/>
            <person name="Ren X."/>
            <person name="Shi Z."/>
            <person name="Wen M."/>
            <person name="Jian M."/>
            <person name="Yang H."/>
            <person name="Zhang G."/>
            <person name="Yang Z."/>
            <person name="Chen R."/>
            <person name="Liu S."/>
            <person name="Li J."/>
            <person name="Ma L."/>
            <person name="Liu H."/>
            <person name="Zhou Y."/>
            <person name="Zhao J."/>
            <person name="Fang X."/>
            <person name="Li G."/>
            <person name="Fang L."/>
            <person name="Li Y."/>
            <person name="Liu D."/>
            <person name="Zheng H."/>
            <person name="Zhang Y."/>
            <person name="Qin N."/>
            <person name="Li Z."/>
            <person name="Yang G."/>
            <person name="Yang S."/>
            <person name="Bolund L."/>
            <person name="Kristiansen K."/>
            <person name="Zheng H."/>
            <person name="Li S."/>
            <person name="Zhang X."/>
            <person name="Yang H."/>
            <person name="Wang J."/>
            <person name="Sun R."/>
            <person name="Zhang B."/>
            <person name="Jiang S."/>
            <person name="Wang J."/>
            <person name="Du Y."/>
            <person name="Li S."/>
        </authorList>
    </citation>
    <scope>NUCLEOTIDE SEQUENCE [LARGE SCALE GENOMIC DNA]</scope>
    <source>
        <strain evidence="9">cv. 9930</strain>
    </source>
</reference>
<dbReference type="Gramene" id="KGN66698">
    <property type="protein sequence ID" value="KGN66698"/>
    <property type="gene ID" value="Csa_1G660180"/>
</dbReference>
<evidence type="ECO:0000256" key="6">
    <source>
        <dbReference type="SAM" id="MobiDB-lite"/>
    </source>
</evidence>
<evidence type="ECO:0000256" key="3">
    <source>
        <dbReference type="ARBA" id="ARBA00023155"/>
    </source>
</evidence>
<feature type="domain" description="START" evidence="7">
    <location>
        <begin position="66"/>
        <end position="338"/>
    </location>
</feature>
<dbReference type="GO" id="GO:0008289">
    <property type="term" value="F:lipid binding"/>
    <property type="evidence" value="ECO:0007669"/>
    <property type="project" value="InterPro"/>
</dbReference>
<reference evidence="8 9" key="3">
    <citation type="journal article" date="2010" name="BMC Genomics">
        <title>Transcriptome sequencing and comparative analysis of cucumber flowers with different sex types.</title>
        <authorList>
            <person name="Guo S."/>
            <person name="Zheng Y."/>
            <person name="Joung J.G."/>
            <person name="Liu S."/>
            <person name="Zhang Z."/>
            <person name="Crasta O.R."/>
            <person name="Sobral B.W."/>
            <person name="Xu Y."/>
            <person name="Huang S."/>
            <person name="Fei Z."/>
        </authorList>
    </citation>
    <scope>NUCLEOTIDE SEQUENCE [LARGE SCALE GENOMIC DNA]</scope>
    <source>
        <strain evidence="9">cv. 9930</strain>
    </source>
</reference>
<feature type="region of interest" description="Disordered" evidence="6">
    <location>
        <begin position="140"/>
        <end position="159"/>
    </location>
</feature>
<dbReference type="EMBL" id="CM002922">
    <property type="protein sequence ID" value="KGN66698.1"/>
    <property type="molecule type" value="Genomic_DNA"/>
</dbReference>
<keyword evidence="3" id="KW-0371">Homeobox</keyword>
<evidence type="ECO:0000313" key="8">
    <source>
        <dbReference type="EMBL" id="KGN66698.1"/>
    </source>
</evidence>
<dbReference type="InterPro" id="IPR002913">
    <property type="entry name" value="START_lipid-bd_dom"/>
</dbReference>
<evidence type="ECO:0000256" key="1">
    <source>
        <dbReference type="ARBA" id="ARBA00023015"/>
    </source>
</evidence>
<dbReference type="STRING" id="3659.A0A0A0LY48"/>
<dbReference type="OrthoDB" id="1569773at2759"/>
<dbReference type="Pfam" id="PF25797">
    <property type="entry name" value="PDF2_C"/>
    <property type="match status" value="1"/>
</dbReference>
<evidence type="ECO:0000259" key="7">
    <source>
        <dbReference type="PROSITE" id="PS50848"/>
    </source>
</evidence>
<dbReference type="eggNOG" id="ENOG502QVR9">
    <property type="taxonomic scope" value="Eukaryota"/>
</dbReference>
<dbReference type="SMART" id="SM00234">
    <property type="entry name" value="START"/>
    <property type="match status" value="1"/>
</dbReference>
<dbReference type="PANTHER" id="PTHR45654:SF48">
    <property type="entry name" value="START DOMAIN-CONTAINING PROTEIN"/>
    <property type="match status" value="1"/>
</dbReference>
<proteinExistence type="predicted"/>
<protein>
    <recommendedName>
        <fullName evidence="7">START domain-containing protein</fullName>
    </recommendedName>
</protein>
<dbReference type="PROSITE" id="PS50848">
    <property type="entry name" value="START"/>
    <property type="match status" value="1"/>
</dbReference>
<evidence type="ECO:0000256" key="2">
    <source>
        <dbReference type="ARBA" id="ARBA00023125"/>
    </source>
</evidence>
<reference evidence="8 9" key="2">
    <citation type="journal article" date="2009" name="PLoS ONE">
        <title>An integrated genetic and cytogenetic map of the cucumber genome.</title>
        <authorList>
            <person name="Ren Y."/>
            <person name="Zhang Z."/>
            <person name="Liu J."/>
            <person name="Staub J.E."/>
            <person name="Han Y."/>
            <person name="Cheng Z."/>
            <person name="Li X."/>
            <person name="Lu J."/>
            <person name="Miao H."/>
            <person name="Kang H."/>
            <person name="Xie B."/>
            <person name="Gu X."/>
            <person name="Wang X."/>
            <person name="Du Y."/>
            <person name="Jin W."/>
            <person name="Huang S."/>
        </authorList>
    </citation>
    <scope>NUCLEOTIDE SEQUENCE [LARGE SCALE GENOMIC DNA]</scope>
    <source>
        <strain evidence="9">cv. 9930</strain>
    </source>
</reference>
<accession>A0A0A0LY48</accession>
<dbReference type="AlphaFoldDB" id="A0A0A0LY48"/>
<gene>
    <name evidence="8" type="ORF">Csa_1G660180</name>
</gene>
<reference evidence="8 9" key="4">
    <citation type="journal article" date="2011" name="BMC Genomics">
        <title>RNA-Seq improves annotation of protein-coding genes in the cucumber genome.</title>
        <authorList>
            <person name="Li Z."/>
            <person name="Zhang Z."/>
            <person name="Yan P."/>
            <person name="Huang S."/>
            <person name="Fei Z."/>
            <person name="Lin K."/>
        </authorList>
    </citation>
    <scope>NUCLEOTIDE SEQUENCE [LARGE SCALE GENOMIC DNA]</scope>
    <source>
        <strain evidence="9">cv. 9930</strain>
    </source>
</reference>
<evidence type="ECO:0000313" key="9">
    <source>
        <dbReference type="Proteomes" id="UP000029981"/>
    </source>
</evidence>
<dbReference type="InterPro" id="IPR042160">
    <property type="entry name" value="HD-Zip_IV"/>
</dbReference>
<dbReference type="PANTHER" id="PTHR45654">
    <property type="entry name" value="HOMEOBOX-LEUCINE ZIPPER PROTEIN MERISTEM L1"/>
    <property type="match status" value="1"/>
</dbReference>
<keyword evidence="1" id="KW-0805">Transcription regulation</keyword>
<dbReference type="SUPFAM" id="SSF55961">
    <property type="entry name" value="Bet v1-like"/>
    <property type="match status" value="2"/>
</dbReference>
<evidence type="ECO:0000256" key="4">
    <source>
        <dbReference type="ARBA" id="ARBA00023163"/>
    </source>
</evidence>
<keyword evidence="9" id="KW-1185">Reference proteome</keyword>
<keyword evidence="2" id="KW-0238">DNA-binding</keyword>
<keyword evidence="4" id="KW-0804">Transcription</keyword>
<dbReference type="CDD" id="cd08875">
    <property type="entry name" value="START_ArGLABRA2_like"/>
    <property type="match status" value="1"/>
</dbReference>
<feature type="region of interest" description="Disordered" evidence="6">
    <location>
        <begin position="1"/>
        <end position="24"/>
    </location>
</feature>
<keyword evidence="5" id="KW-0539">Nucleus</keyword>
<dbReference type="Pfam" id="PF01852">
    <property type="entry name" value="START"/>
    <property type="match status" value="1"/>
</dbReference>
<dbReference type="GO" id="GO:0003677">
    <property type="term" value="F:DNA binding"/>
    <property type="evidence" value="ECO:0007669"/>
    <property type="project" value="UniProtKB-KW"/>
</dbReference>
<evidence type="ECO:0000256" key="5">
    <source>
        <dbReference type="ARBA" id="ARBA00023242"/>
    </source>
</evidence>
<sequence length="589" mass="66454">MASNNLESNYEDVDSSPHTPYSPQCASNFHLLDNNSASSNSHIRSNNDSNQLHRASDLLMAVSVCTEGNRLRITELVNAAMDELTNLALDGDPLWKPQEDDQDQADSYYTLMDIMKMVEVGETQCSDLLDLEIDNTKSSSDYENKTNFGHDEDKQQERHHLRTEFSRQIAYVRMEPLRIVGFFMDLEQWSFVFSDIVARATILKSWSSMEPVGGNYNGTLLVMRAEFQIPSPIVETRESCFGRFCKQLAPYTWGIVDVSLEDLFPYPLPVGFRRKPSGCLIQASPNDLSKVIWVEHMEVDQQTIMVDQMYEAYINSGLAFGAKRWVSSLVRHCTWEATLMAKSCSTLNGVLLLQAGRSSVLKLAERMTKSFYRNVSISKENPWIKIPFPGPQDIRVVVTPNLNDDPGRPPCTSVVFSTSVHVPTNPKHLFHYLRHEKSRNKWDILSYGHVITELSCIINGTDSRNRVSIIQVNSAPRRIEIFYLQESFFDESGSYVVFAPVDIYAMAVVLRGGNPDYVAILPSGFAILPDSPRMNGEEDVADGSILTVALNIIDHSVTQRVPFQSMVSMHRIMTETVASIKGAFNIQQF</sequence>
<organism evidence="8 9">
    <name type="scientific">Cucumis sativus</name>
    <name type="common">Cucumber</name>
    <dbReference type="NCBI Taxonomy" id="3659"/>
    <lineage>
        <taxon>Eukaryota</taxon>
        <taxon>Viridiplantae</taxon>
        <taxon>Streptophyta</taxon>
        <taxon>Embryophyta</taxon>
        <taxon>Tracheophyta</taxon>
        <taxon>Spermatophyta</taxon>
        <taxon>Magnoliopsida</taxon>
        <taxon>eudicotyledons</taxon>
        <taxon>Gunneridae</taxon>
        <taxon>Pentapetalae</taxon>
        <taxon>rosids</taxon>
        <taxon>fabids</taxon>
        <taxon>Cucurbitales</taxon>
        <taxon>Cucurbitaceae</taxon>
        <taxon>Benincaseae</taxon>
        <taxon>Cucumis</taxon>
    </lineage>
</organism>
<dbReference type="Proteomes" id="UP000029981">
    <property type="component" value="Chromosome 1"/>
</dbReference>
<name>A0A0A0LY48_CUCSA</name>